<comment type="similarity">
    <text evidence="1 6">Belongs to the sigma-70 factor family. ECF subfamily.</text>
</comment>
<feature type="domain" description="RNA polymerase sigma-70 region 4" evidence="9">
    <location>
        <begin position="161"/>
        <end position="208"/>
    </location>
</feature>
<dbReference type="GO" id="GO:0006352">
    <property type="term" value="P:DNA-templated transcription initiation"/>
    <property type="evidence" value="ECO:0007669"/>
    <property type="project" value="InterPro"/>
</dbReference>
<dbReference type="Gene3D" id="1.10.10.10">
    <property type="entry name" value="Winged helix-like DNA-binding domain superfamily/Winged helix DNA-binding domain"/>
    <property type="match status" value="1"/>
</dbReference>
<reference evidence="10 11" key="1">
    <citation type="submission" date="2018-03" db="EMBL/GenBank/DDBJ databases">
        <title>Genomic Encyclopedia of Type Strains, Phase III (KMG-III): the genomes of soil and plant-associated and newly described type strains.</title>
        <authorList>
            <person name="Whitman W."/>
        </authorList>
    </citation>
    <scope>NUCLEOTIDE SEQUENCE [LARGE SCALE GENOMIC DNA]</scope>
    <source>
        <strain evidence="10 11">CGMCC 1.12484</strain>
    </source>
</reference>
<dbReference type="Gene3D" id="1.10.1740.10">
    <property type="match status" value="1"/>
</dbReference>
<evidence type="ECO:0000259" key="9">
    <source>
        <dbReference type="Pfam" id="PF04545"/>
    </source>
</evidence>
<gene>
    <name evidence="10" type="ORF">B0I08_110103</name>
</gene>
<dbReference type="AlphaFoldDB" id="A0A2T0V5N5"/>
<dbReference type="InterPro" id="IPR007630">
    <property type="entry name" value="RNA_pol_sigma70_r4"/>
</dbReference>
<proteinExistence type="inferred from homology"/>
<dbReference type="PROSITE" id="PS01063">
    <property type="entry name" value="SIGMA70_ECF"/>
    <property type="match status" value="1"/>
</dbReference>
<dbReference type="InterPro" id="IPR007627">
    <property type="entry name" value="RNA_pol_sigma70_r2"/>
</dbReference>
<organism evidence="10 11">
    <name type="scientific">Glaciihabitans tibetensis</name>
    <dbReference type="NCBI Taxonomy" id="1266600"/>
    <lineage>
        <taxon>Bacteria</taxon>
        <taxon>Bacillati</taxon>
        <taxon>Actinomycetota</taxon>
        <taxon>Actinomycetes</taxon>
        <taxon>Micrococcales</taxon>
        <taxon>Microbacteriaceae</taxon>
        <taxon>Glaciihabitans</taxon>
    </lineage>
</organism>
<keyword evidence="3 6" id="KW-0731">Sigma factor</keyword>
<evidence type="ECO:0000256" key="2">
    <source>
        <dbReference type="ARBA" id="ARBA00023015"/>
    </source>
</evidence>
<dbReference type="PANTHER" id="PTHR43133:SF62">
    <property type="entry name" value="RNA POLYMERASE SIGMA FACTOR SIGZ"/>
    <property type="match status" value="1"/>
</dbReference>
<evidence type="ECO:0000256" key="5">
    <source>
        <dbReference type="ARBA" id="ARBA00023163"/>
    </source>
</evidence>
<keyword evidence="11" id="KW-1185">Reference proteome</keyword>
<evidence type="ECO:0000256" key="6">
    <source>
        <dbReference type="RuleBase" id="RU000716"/>
    </source>
</evidence>
<evidence type="ECO:0000256" key="4">
    <source>
        <dbReference type="ARBA" id="ARBA00023125"/>
    </source>
</evidence>
<dbReference type="InterPro" id="IPR000838">
    <property type="entry name" value="RNA_pol_sigma70_ECF_CS"/>
</dbReference>
<evidence type="ECO:0000256" key="3">
    <source>
        <dbReference type="ARBA" id="ARBA00023082"/>
    </source>
</evidence>
<dbReference type="OrthoDB" id="5243766at2"/>
<dbReference type="PANTHER" id="PTHR43133">
    <property type="entry name" value="RNA POLYMERASE ECF-TYPE SIGMA FACTO"/>
    <property type="match status" value="1"/>
</dbReference>
<dbReference type="InterPro" id="IPR036388">
    <property type="entry name" value="WH-like_DNA-bd_sf"/>
</dbReference>
<feature type="region of interest" description="Disordered" evidence="7">
    <location>
        <begin position="1"/>
        <end position="20"/>
    </location>
</feature>
<sequence>MLSITRAGDSGRQPELWPPASASIRSTTSEVMAIDDDHARLGERFRSGDERALAEAYAQWASLVYTMAARSLGDPTEAEDVTQKVFIAAWRGREGFHPERARLPAWIVGICRHTLADAHEARARRRRVAEAVAADTALVALTTPSEESDAVMDRMLLGDELRRLPAVPQQVMRLAFYDDLTHHEIADTLGLPLGTVKSHIRRSLGRLRSRLSDTTIGGEQ</sequence>
<dbReference type="SUPFAM" id="SSF88659">
    <property type="entry name" value="Sigma3 and sigma4 domains of RNA polymerase sigma factors"/>
    <property type="match status" value="1"/>
</dbReference>
<keyword evidence="2 6" id="KW-0805">Transcription regulation</keyword>
<dbReference type="Pfam" id="PF04542">
    <property type="entry name" value="Sigma70_r2"/>
    <property type="match status" value="1"/>
</dbReference>
<dbReference type="InterPro" id="IPR039425">
    <property type="entry name" value="RNA_pol_sigma-70-like"/>
</dbReference>
<evidence type="ECO:0000256" key="7">
    <source>
        <dbReference type="SAM" id="MobiDB-lite"/>
    </source>
</evidence>
<dbReference type="SUPFAM" id="SSF88946">
    <property type="entry name" value="Sigma2 domain of RNA polymerase sigma factors"/>
    <property type="match status" value="1"/>
</dbReference>
<keyword evidence="4 6" id="KW-0238">DNA-binding</keyword>
<keyword evidence="5 6" id="KW-0804">Transcription</keyword>
<dbReference type="GO" id="GO:0003677">
    <property type="term" value="F:DNA binding"/>
    <property type="evidence" value="ECO:0007669"/>
    <property type="project" value="UniProtKB-KW"/>
</dbReference>
<dbReference type="InterPro" id="IPR014284">
    <property type="entry name" value="RNA_pol_sigma-70_dom"/>
</dbReference>
<protein>
    <recommendedName>
        <fullName evidence="6">RNA polymerase sigma factor</fullName>
    </recommendedName>
</protein>
<dbReference type="NCBIfam" id="TIGR02937">
    <property type="entry name" value="sigma70-ECF"/>
    <property type="match status" value="1"/>
</dbReference>
<dbReference type="InterPro" id="IPR013325">
    <property type="entry name" value="RNA_pol_sigma_r2"/>
</dbReference>
<dbReference type="InterPro" id="IPR013324">
    <property type="entry name" value="RNA_pol_sigma_r3/r4-like"/>
</dbReference>
<name>A0A2T0V5N5_9MICO</name>
<accession>A0A2T0V5N5</accession>
<dbReference type="GO" id="GO:0016987">
    <property type="term" value="F:sigma factor activity"/>
    <property type="evidence" value="ECO:0007669"/>
    <property type="project" value="UniProtKB-KW"/>
</dbReference>
<feature type="domain" description="RNA polymerase sigma-70 region 2" evidence="8">
    <location>
        <begin position="57"/>
        <end position="124"/>
    </location>
</feature>
<evidence type="ECO:0000313" key="10">
    <source>
        <dbReference type="EMBL" id="PRY65471.1"/>
    </source>
</evidence>
<dbReference type="Proteomes" id="UP000237983">
    <property type="component" value="Unassembled WGS sequence"/>
</dbReference>
<evidence type="ECO:0000259" key="8">
    <source>
        <dbReference type="Pfam" id="PF04542"/>
    </source>
</evidence>
<comment type="caution">
    <text evidence="10">The sequence shown here is derived from an EMBL/GenBank/DDBJ whole genome shotgun (WGS) entry which is preliminary data.</text>
</comment>
<evidence type="ECO:0000256" key="1">
    <source>
        <dbReference type="ARBA" id="ARBA00010641"/>
    </source>
</evidence>
<dbReference type="EMBL" id="PVTL01000010">
    <property type="protein sequence ID" value="PRY65471.1"/>
    <property type="molecule type" value="Genomic_DNA"/>
</dbReference>
<dbReference type="Pfam" id="PF04545">
    <property type="entry name" value="Sigma70_r4"/>
    <property type="match status" value="1"/>
</dbReference>
<evidence type="ECO:0000313" key="11">
    <source>
        <dbReference type="Proteomes" id="UP000237983"/>
    </source>
</evidence>